<keyword evidence="10" id="KW-1185">Reference proteome</keyword>
<keyword evidence="3" id="KW-0813">Transport</keyword>
<dbReference type="InterPro" id="IPR052221">
    <property type="entry name" value="SLC35F_Transporter"/>
</dbReference>
<evidence type="ECO:0000256" key="2">
    <source>
        <dbReference type="ARBA" id="ARBA00007863"/>
    </source>
</evidence>
<feature type="transmembrane region" description="Helical" evidence="8">
    <location>
        <begin position="28"/>
        <end position="48"/>
    </location>
</feature>
<evidence type="ECO:0000313" key="10">
    <source>
        <dbReference type="Proteomes" id="UP001434883"/>
    </source>
</evidence>
<evidence type="ECO:0000313" key="9">
    <source>
        <dbReference type="EMBL" id="MEQ2217573.1"/>
    </source>
</evidence>
<keyword evidence="5 8" id="KW-1133">Transmembrane helix</keyword>
<name>A0ABV0SCU4_9TELE</name>
<sequence>MLFAVYALCMYALYSFMPVVVKLTSATAVNLSLLTADLFSLFCGLLLFNYKRLLSLNLGVTYSEETETMGEVFSVLYIISFVIIMMGFIMFNAIPTYSALHGAAAQEAADPRPDHASDRLLAADGDARRAETGEAFTFL</sequence>
<keyword evidence="4 8" id="KW-0812">Transmembrane</keyword>
<comment type="subcellular location">
    <subcellularLocation>
        <location evidence="1">Membrane</location>
        <topology evidence="1">Multi-pass membrane protein</topology>
    </subcellularLocation>
</comment>
<comment type="function">
    <text evidence="7">Putative solute transporter.</text>
</comment>
<dbReference type="EMBL" id="JAHRIN010075933">
    <property type="protein sequence ID" value="MEQ2217573.1"/>
    <property type="molecule type" value="Genomic_DNA"/>
</dbReference>
<comment type="similarity">
    <text evidence="2">Belongs to the SLC35F solute transporter family.</text>
</comment>
<organism evidence="9 10">
    <name type="scientific">Xenoophorus captivus</name>
    <dbReference type="NCBI Taxonomy" id="1517983"/>
    <lineage>
        <taxon>Eukaryota</taxon>
        <taxon>Metazoa</taxon>
        <taxon>Chordata</taxon>
        <taxon>Craniata</taxon>
        <taxon>Vertebrata</taxon>
        <taxon>Euteleostomi</taxon>
        <taxon>Actinopterygii</taxon>
        <taxon>Neopterygii</taxon>
        <taxon>Teleostei</taxon>
        <taxon>Neoteleostei</taxon>
        <taxon>Acanthomorphata</taxon>
        <taxon>Ovalentaria</taxon>
        <taxon>Atherinomorphae</taxon>
        <taxon>Cyprinodontiformes</taxon>
        <taxon>Goodeidae</taxon>
        <taxon>Xenoophorus</taxon>
    </lineage>
</organism>
<gene>
    <name evidence="9" type="ORF">XENOCAPTIV_015142</name>
</gene>
<dbReference type="InterPro" id="IPR009262">
    <property type="entry name" value="SLC35_F1/F2/F6"/>
</dbReference>
<evidence type="ECO:0000256" key="8">
    <source>
        <dbReference type="SAM" id="Phobius"/>
    </source>
</evidence>
<dbReference type="Proteomes" id="UP001434883">
    <property type="component" value="Unassembled WGS sequence"/>
</dbReference>
<proteinExistence type="inferred from homology"/>
<evidence type="ECO:0000256" key="6">
    <source>
        <dbReference type="ARBA" id="ARBA00023136"/>
    </source>
</evidence>
<evidence type="ECO:0000256" key="7">
    <source>
        <dbReference type="ARBA" id="ARBA00037727"/>
    </source>
</evidence>
<dbReference type="PANTHER" id="PTHR14233:SF12">
    <property type="entry name" value="SOLUTE CARRIER FAMILY 35 MEMBER F2"/>
    <property type="match status" value="1"/>
</dbReference>
<protein>
    <submittedName>
        <fullName evidence="9">Uncharacterized protein</fullName>
    </submittedName>
</protein>
<dbReference type="Pfam" id="PF06027">
    <property type="entry name" value="SLC35F"/>
    <property type="match status" value="1"/>
</dbReference>
<keyword evidence="6 8" id="KW-0472">Membrane</keyword>
<evidence type="ECO:0000256" key="4">
    <source>
        <dbReference type="ARBA" id="ARBA00022692"/>
    </source>
</evidence>
<comment type="caution">
    <text evidence="9">The sequence shown here is derived from an EMBL/GenBank/DDBJ whole genome shotgun (WGS) entry which is preliminary data.</text>
</comment>
<dbReference type="PANTHER" id="PTHR14233">
    <property type="entry name" value="DUF914-RELATED"/>
    <property type="match status" value="1"/>
</dbReference>
<evidence type="ECO:0000256" key="5">
    <source>
        <dbReference type="ARBA" id="ARBA00022989"/>
    </source>
</evidence>
<evidence type="ECO:0000256" key="1">
    <source>
        <dbReference type="ARBA" id="ARBA00004141"/>
    </source>
</evidence>
<feature type="transmembrane region" description="Helical" evidence="8">
    <location>
        <begin position="69"/>
        <end position="91"/>
    </location>
</feature>
<accession>A0ABV0SCU4</accession>
<evidence type="ECO:0000256" key="3">
    <source>
        <dbReference type="ARBA" id="ARBA00022448"/>
    </source>
</evidence>
<reference evidence="9 10" key="1">
    <citation type="submission" date="2021-06" db="EMBL/GenBank/DDBJ databases">
        <authorList>
            <person name="Palmer J.M."/>
        </authorList>
    </citation>
    <scope>NUCLEOTIDE SEQUENCE [LARGE SCALE GENOMIC DNA]</scope>
    <source>
        <strain evidence="9 10">XC_2019</strain>
        <tissue evidence="9">Muscle</tissue>
    </source>
</reference>